<reference evidence="2 3" key="1">
    <citation type="submission" date="2014-04" db="EMBL/GenBank/DDBJ databases">
        <authorList>
            <consortium name="DOE Joint Genome Institute"/>
            <person name="Kuo A."/>
            <person name="Kohler A."/>
            <person name="Nagy L.G."/>
            <person name="Floudas D."/>
            <person name="Copeland A."/>
            <person name="Barry K.W."/>
            <person name="Cichocki N."/>
            <person name="Veneault-Fourrey C."/>
            <person name="LaButti K."/>
            <person name="Lindquist E.A."/>
            <person name="Lipzen A."/>
            <person name="Lundell T."/>
            <person name="Morin E."/>
            <person name="Murat C."/>
            <person name="Sun H."/>
            <person name="Tunlid A."/>
            <person name="Henrissat B."/>
            <person name="Grigoriev I.V."/>
            <person name="Hibbett D.S."/>
            <person name="Martin F."/>
            <person name="Nordberg H.P."/>
            <person name="Cantor M.N."/>
            <person name="Hua S.X."/>
        </authorList>
    </citation>
    <scope>NUCLEOTIDE SEQUENCE [LARGE SCALE GENOMIC DNA]</scope>
    <source>
        <strain evidence="2 3">Foug A</strain>
    </source>
</reference>
<dbReference type="HOGENOM" id="CLU_1579440_0_0_1"/>
<gene>
    <name evidence="2" type="ORF">SCLCIDRAFT_1222272</name>
</gene>
<dbReference type="AlphaFoldDB" id="A0A0C3DDA3"/>
<keyword evidence="3" id="KW-1185">Reference proteome</keyword>
<feature type="region of interest" description="Disordered" evidence="1">
    <location>
        <begin position="1"/>
        <end position="21"/>
    </location>
</feature>
<accession>A0A0C3DDA3</accession>
<reference evidence="3" key="2">
    <citation type="submission" date="2015-01" db="EMBL/GenBank/DDBJ databases">
        <title>Evolutionary Origins and Diversification of the Mycorrhizal Mutualists.</title>
        <authorList>
            <consortium name="DOE Joint Genome Institute"/>
            <consortium name="Mycorrhizal Genomics Consortium"/>
            <person name="Kohler A."/>
            <person name="Kuo A."/>
            <person name="Nagy L.G."/>
            <person name="Floudas D."/>
            <person name="Copeland A."/>
            <person name="Barry K.W."/>
            <person name="Cichocki N."/>
            <person name="Veneault-Fourrey C."/>
            <person name="LaButti K."/>
            <person name="Lindquist E.A."/>
            <person name="Lipzen A."/>
            <person name="Lundell T."/>
            <person name="Morin E."/>
            <person name="Murat C."/>
            <person name="Riley R."/>
            <person name="Ohm R."/>
            <person name="Sun H."/>
            <person name="Tunlid A."/>
            <person name="Henrissat B."/>
            <person name="Grigoriev I.V."/>
            <person name="Hibbett D.S."/>
            <person name="Martin F."/>
        </authorList>
    </citation>
    <scope>NUCLEOTIDE SEQUENCE [LARGE SCALE GENOMIC DNA]</scope>
    <source>
        <strain evidence="3">Foug A</strain>
    </source>
</reference>
<dbReference type="EMBL" id="KN822163">
    <property type="protein sequence ID" value="KIM54051.1"/>
    <property type="molecule type" value="Genomic_DNA"/>
</dbReference>
<feature type="region of interest" description="Disordered" evidence="1">
    <location>
        <begin position="63"/>
        <end position="89"/>
    </location>
</feature>
<feature type="compositionally biased region" description="Polar residues" evidence="1">
    <location>
        <begin position="63"/>
        <end position="75"/>
    </location>
</feature>
<sequence>MGAPTNIASLSVSDRDSSMQQNHHYNQPVALNSATDLPLMLQTQQTLYPSWPVAGATEPSAQQTLHYNGPATSPPSLADASANVPSADSTTSSTSIHCGWQGADDLLPCCEPINHEGVPDHFKTAHGIKDMGHKVKIRCRWLGCRRTVVRHNFARHIREAHLGNERLGP</sequence>
<evidence type="ECO:0000256" key="1">
    <source>
        <dbReference type="SAM" id="MobiDB-lite"/>
    </source>
</evidence>
<dbReference type="InParanoid" id="A0A0C3DDA3"/>
<name>A0A0C3DDA3_9AGAM</name>
<organism evidence="2 3">
    <name type="scientific">Scleroderma citrinum Foug A</name>
    <dbReference type="NCBI Taxonomy" id="1036808"/>
    <lineage>
        <taxon>Eukaryota</taxon>
        <taxon>Fungi</taxon>
        <taxon>Dikarya</taxon>
        <taxon>Basidiomycota</taxon>
        <taxon>Agaricomycotina</taxon>
        <taxon>Agaricomycetes</taxon>
        <taxon>Agaricomycetidae</taxon>
        <taxon>Boletales</taxon>
        <taxon>Sclerodermatineae</taxon>
        <taxon>Sclerodermataceae</taxon>
        <taxon>Scleroderma</taxon>
    </lineage>
</organism>
<dbReference type="Proteomes" id="UP000053989">
    <property type="component" value="Unassembled WGS sequence"/>
</dbReference>
<evidence type="ECO:0000313" key="2">
    <source>
        <dbReference type="EMBL" id="KIM54051.1"/>
    </source>
</evidence>
<protein>
    <submittedName>
        <fullName evidence="2">Uncharacterized protein</fullName>
    </submittedName>
</protein>
<proteinExistence type="predicted"/>
<evidence type="ECO:0000313" key="3">
    <source>
        <dbReference type="Proteomes" id="UP000053989"/>
    </source>
</evidence>
<dbReference type="OrthoDB" id="2693077at2759"/>